<dbReference type="AlphaFoldDB" id="A0A1I6NVI0"/>
<dbReference type="EMBL" id="FOZZ01000001">
    <property type="protein sequence ID" value="SFS31895.1"/>
    <property type="molecule type" value="Genomic_DNA"/>
</dbReference>
<dbReference type="RefSeq" id="WP_093363228.1">
    <property type="nucleotide sequence ID" value="NZ_FOZZ01000001.1"/>
</dbReference>
<accession>A0A1I6NVI0</accession>
<proteinExistence type="predicted"/>
<dbReference type="PANTHER" id="PTHR30273">
    <property type="entry name" value="PERIPLASMIC SIGNAL SENSOR AND SIGMA FACTOR ACTIVATOR FECR-RELATED"/>
    <property type="match status" value="1"/>
</dbReference>
<feature type="transmembrane region" description="Helical" evidence="1">
    <location>
        <begin position="72"/>
        <end position="90"/>
    </location>
</feature>
<dbReference type="Gene3D" id="3.55.50.30">
    <property type="match status" value="1"/>
</dbReference>
<dbReference type="Gene3D" id="2.60.120.1440">
    <property type="match status" value="1"/>
</dbReference>
<evidence type="ECO:0000256" key="1">
    <source>
        <dbReference type="SAM" id="Phobius"/>
    </source>
</evidence>
<evidence type="ECO:0000259" key="2">
    <source>
        <dbReference type="Pfam" id="PF04773"/>
    </source>
</evidence>
<evidence type="ECO:0000313" key="4">
    <source>
        <dbReference type="EMBL" id="SFS31895.1"/>
    </source>
</evidence>
<protein>
    <submittedName>
        <fullName evidence="4">FecR protein</fullName>
    </submittedName>
</protein>
<reference evidence="4" key="1">
    <citation type="submission" date="2016-10" db="EMBL/GenBank/DDBJ databases">
        <authorList>
            <person name="de Groot N.N."/>
        </authorList>
    </citation>
    <scope>NUCLEOTIDE SEQUENCE [LARGE SCALE GENOMIC DNA]</scope>
    <source>
        <strain evidence="4">DSM 22789</strain>
    </source>
</reference>
<dbReference type="PIRSF" id="PIRSF018266">
    <property type="entry name" value="FecR"/>
    <property type="match status" value="1"/>
</dbReference>
<feature type="domain" description="Protein FecR C-terminal" evidence="3">
    <location>
        <begin position="297"/>
        <end position="361"/>
    </location>
</feature>
<keyword evidence="5" id="KW-1185">Reference proteome</keyword>
<organism evidence="4 5">
    <name type="scientific">Sphingobacterium wenxiniae</name>
    <dbReference type="NCBI Taxonomy" id="683125"/>
    <lineage>
        <taxon>Bacteria</taxon>
        <taxon>Pseudomonadati</taxon>
        <taxon>Bacteroidota</taxon>
        <taxon>Sphingobacteriia</taxon>
        <taxon>Sphingobacteriales</taxon>
        <taxon>Sphingobacteriaceae</taxon>
        <taxon>Sphingobacterium</taxon>
    </lineage>
</organism>
<dbReference type="Pfam" id="PF16344">
    <property type="entry name" value="FecR_C"/>
    <property type="match status" value="1"/>
</dbReference>
<name>A0A1I6NVI0_9SPHI</name>
<keyword evidence="1" id="KW-1133">Transmembrane helix</keyword>
<dbReference type="InterPro" id="IPR032508">
    <property type="entry name" value="FecR_C"/>
</dbReference>
<dbReference type="OrthoDB" id="649666at2"/>
<evidence type="ECO:0000259" key="3">
    <source>
        <dbReference type="Pfam" id="PF16344"/>
    </source>
</evidence>
<dbReference type="Pfam" id="PF04773">
    <property type="entry name" value="FecR"/>
    <property type="match status" value="1"/>
</dbReference>
<dbReference type="InterPro" id="IPR006860">
    <property type="entry name" value="FecR"/>
</dbReference>
<keyword evidence="1" id="KW-0472">Membrane</keyword>
<keyword evidence="1" id="KW-0812">Transmembrane</keyword>
<gene>
    <name evidence="4" type="ORF">SAMN05660206_101124</name>
</gene>
<dbReference type="PANTHER" id="PTHR30273:SF2">
    <property type="entry name" value="PROTEIN FECR"/>
    <property type="match status" value="1"/>
</dbReference>
<dbReference type="Proteomes" id="UP000198785">
    <property type="component" value="Unassembled WGS sequence"/>
</dbReference>
<dbReference type="InterPro" id="IPR012373">
    <property type="entry name" value="Ferrdict_sens_TM"/>
</dbReference>
<feature type="domain" description="FecR protein" evidence="2">
    <location>
        <begin position="160"/>
        <end position="252"/>
    </location>
</feature>
<evidence type="ECO:0000313" key="5">
    <source>
        <dbReference type="Proteomes" id="UP000198785"/>
    </source>
</evidence>
<dbReference type="GO" id="GO:0016989">
    <property type="term" value="F:sigma factor antagonist activity"/>
    <property type="evidence" value="ECO:0007669"/>
    <property type="project" value="TreeGrafter"/>
</dbReference>
<sequence length="365" mass="40912">MRENQQLRAKALLKKYLEGNCTEQEKVWVEEWYLTLQEDVQEIQDEEAITDLSVLKDRLAEIPKRKIVPITYIRSIAAAVLLLLTVGVLWTKKVTDNSQIVDVSQVQDILPGSNKATLTLEGEEGIELSGQQDGLITDGTAIMYPDGTTIKQVENVKMATLSTPIAGQYQLTLPDGTKAWLNAQSSIRYPTTFIGAERLVSVTGEVYFEVARNTKQPFIVRSDRQEIKVLGTSFNINAYDGQVLTTLTEGSLQVNAIDTEHRVILIPGQQASVSDAKSIIVKKVDIEEVSSWKEGLYIINDEQLNHYAKKIERWYDVEIDMKKHGNKHLSAIIPRDAKLSEVLQAITLKTGVEFKVEGRRVAAEE</sequence>
<dbReference type="STRING" id="683125.SAMN05660206_101124"/>